<feature type="region of interest" description="Disordered" evidence="1">
    <location>
        <begin position="1"/>
        <end position="75"/>
    </location>
</feature>
<dbReference type="Proteomes" id="UP001221328">
    <property type="component" value="Unassembled WGS sequence"/>
</dbReference>
<feature type="compositionally biased region" description="Acidic residues" evidence="1">
    <location>
        <begin position="27"/>
        <end position="37"/>
    </location>
</feature>
<protein>
    <submittedName>
        <fullName evidence="2">Uncharacterized protein</fullName>
    </submittedName>
</protein>
<gene>
    <name evidence="2" type="ORF">PO587_35065</name>
</gene>
<comment type="caution">
    <text evidence="2">The sequence shown here is derived from an EMBL/GenBank/DDBJ whole genome shotgun (WGS) entry which is preliminary data.</text>
</comment>
<accession>A0ABT5G4D2</accession>
<organism evidence="2 3">
    <name type="scientific">Streptomyces gilvifuscus</name>
    <dbReference type="NCBI Taxonomy" id="1550617"/>
    <lineage>
        <taxon>Bacteria</taxon>
        <taxon>Bacillati</taxon>
        <taxon>Actinomycetota</taxon>
        <taxon>Actinomycetes</taxon>
        <taxon>Kitasatosporales</taxon>
        <taxon>Streptomycetaceae</taxon>
        <taxon>Streptomyces</taxon>
    </lineage>
</organism>
<evidence type="ECO:0000313" key="3">
    <source>
        <dbReference type="Proteomes" id="UP001221328"/>
    </source>
</evidence>
<dbReference type="EMBL" id="JAQOSK010000017">
    <property type="protein sequence ID" value="MDC2959660.1"/>
    <property type="molecule type" value="Genomic_DNA"/>
</dbReference>
<evidence type="ECO:0000313" key="2">
    <source>
        <dbReference type="EMBL" id="MDC2959660.1"/>
    </source>
</evidence>
<name>A0ABT5G4D2_9ACTN</name>
<feature type="compositionally biased region" description="Basic and acidic residues" evidence="1">
    <location>
        <begin position="10"/>
        <end position="26"/>
    </location>
</feature>
<evidence type="ECO:0000256" key="1">
    <source>
        <dbReference type="SAM" id="MobiDB-lite"/>
    </source>
</evidence>
<reference evidence="2 3" key="1">
    <citation type="journal article" date="2015" name="Int. J. Syst. Evol. Microbiol.">
        <title>Streptomyces gilvifuscus sp. nov., an actinomycete that produces antibacterial compounds isolated from soil.</title>
        <authorList>
            <person name="Nguyen T.M."/>
            <person name="Kim J."/>
        </authorList>
    </citation>
    <scope>NUCLEOTIDE SEQUENCE [LARGE SCALE GENOMIC DNA]</scope>
    <source>
        <strain evidence="2 3">T113</strain>
    </source>
</reference>
<dbReference type="RefSeq" id="WP_272178024.1">
    <property type="nucleotide sequence ID" value="NZ_JAQOSK010000017.1"/>
</dbReference>
<proteinExistence type="predicted"/>
<keyword evidence="3" id="KW-1185">Reference proteome</keyword>
<sequence length="75" mass="8188">MSGSWRRSRQKQDGGDDEAADGHGVEQDGDGQAESELLEMRSSLRTKAKLGARDGSQAVVMAHEYRRVSPGRLTD</sequence>